<name>A0ABX5X5U0_9GAMM</name>
<accession>A0ABX5X5U0</accession>
<dbReference type="Pfam" id="PF17963">
    <property type="entry name" value="Big_9"/>
    <property type="match status" value="1"/>
</dbReference>
<feature type="signal peptide" evidence="1">
    <location>
        <begin position="1"/>
        <end position="20"/>
    </location>
</feature>
<feature type="chain" id="PRO_5046522935" evidence="1">
    <location>
        <begin position="21"/>
        <end position="866"/>
    </location>
</feature>
<dbReference type="SUPFAM" id="SSF55486">
    <property type="entry name" value="Metalloproteases ('zincins'), catalytic domain"/>
    <property type="match status" value="1"/>
</dbReference>
<evidence type="ECO:0000313" key="3">
    <source>
        <dbReference type="Proteomes" id="UP000315947"/>
    </source>
</evidence>
<dbReference type="EMBL" id="CP041614">
    <property type="protein sequence ID" value="QDO86726.1"/>
    <property type="molecule type" value="Genomic_DNA"/>
</dbReference>
<keyword evidence="3" id="KW-1185">Reference proteome</keyword>
<dbReference type="InterPro" id="IPR013783">
    <property type="entry name" value="Ig-like_fold"/>
</dbReference>
<reference evidence="2 3" key="1">
    <citation type="submission" date="2019-07" db="EMBL/GenBank/DDBJ databases">
        <title>Shewanella sp. YLB-06 whole genomic sequence.</title>
        <authorList>
            <person name="Yu L."/>
        </authorList>
    </citation>
    <scope>NUCLEOTIDE SEQUENCE [LARGE SCALE GENOMIC DNA]</scope>
    <source>
        <strain evidence="2 3">YLB-06</strain>
    </source>
</reference>
<organism evidence="2 3">
    <name type="scientific">Shewanella psychropiezotolerans</name>
    <dbReference type="NCBI Taxonomy" id="2593655"/>
    <lineage>
        <taxon>Bacteria</taxon>
        <taxon>Pseudomonadati</taxon>
        <taxon>Pseudomonadota</taxon>
        <taxon>Gammaproteobacteria</taxon>
        <taxon>Alteromonadales</taxon>
        <taxon>Shewanellaceae</taxon>
        <taxon>Shewanella</taxon>
    </lineage>
</organism>
<keyword evidence="1" id="KW-0732">Signal</keyword>
<protein>
    <submittedName>
        <fullName evidence="2">GlyGly-CTERM sorting domain-containing protein</fullName>
    </submittedName>
</protein>
<dbReference type="InterPro" id="IPR020008">
    <property type="entry name" value="GlyGly_CTERM"/>
</dbReference>
<dbReference type="Pfam" id="PF13583">
    <property type="entry name" value="Reprolysin_4"/>
    <property type="match status" value="1"/>
</dbReference>
<dbReference type="InterPro" id="IPR024079">
    <property type="entry name" value="MetalloPept_cat_dom_sf"/>
</dbReference>
<evidence type="ECO:0000313" key="2">
    <source>
        <dbReference type="EMBL" id="QDO86726.1"/>
    </source>
</evidence>
<sequence length="866" mass="92452">MKKIISILSLCALASQSVIAQGLSSSQFNDWHKVAAKTDGGKINSQARLSHQLTTNIAALNQILLSVDESVVVTLPLPDGSFADFKLKPADIVASELSEKYPNIKTFSGFELGNPDNHGRFDITPQGFHGLFRFGDETVYIDPQYRGNDARYISYFRKDAIPLDLSNMPRRQAPKHRGKGQDTLLNHVRREVTNNSQGQATQLKTYRIAISATGEYTQFHGGTKEQGLAAVITMLNRVNDVYQADLAVKLELVANNDALIFVDPETDPFANTDADGEANTGIIDQAIGSGSYDVGHVVNTGGGGLAGFGVICDVNSKGDGVTGSGSPTGDAFNIDYVAHELGHQFGADHTFNGLSDSCDGNRADTSAYEPGSGSTVMGYAGICGQQNLQNNSNAYFHSHSIDVIKTHITTGSGGSCGQITSITNSSPTVDAGKDYVIPASTPFVLTGSASDVDGDNLSYDWQQYDLGPASASLSEQIDDGKRPLFRVWSPSSQPSRTFPRLEDILLNKLTIGETYPKTTRELNFRLVVRDGKKGLSRDSMKVSVIDTNQAFSVIEPASGSSWSNNTQVVTWNVANTQVAPISCTKVNIQLSTDAGISFETDLALGVDNNGSYEVKLSQISSDKARIRLSCADNIFFAINSGNFSISSGAADEKITISGLKAPLSIDEDEKLKVTADMFNYQGLVASSISLQTGSNYQVNGDTITPKADFNGEISVLVTGHKGDIKSEAFSVIISVTAVNDAPEAVNDVASVAQDSSKNIIDPLSNDLDVDKNKQLSLVSVNYTGKGSVTIINNKLSYTPAAGFSGSDTITYTVQDSEKASADGIVTITVKAIGGESDKKSSGGSLDFWLLILMPLLAGRRMKRWLG</sequence>
<proteinExistence type="predicted"/>
<dbReference type="Gene3D" id="3.40.390.10">
    <property type="entry name" value="Collagenase (Catalytic Domain)"/>
    <property type="match status" value="1"/>
</dbReference>
<dbReference type="NCBIfam" id="TIGR03501">
    <property type="entry name" value="GlyGly_CTERM"/>
    <property type="match status" value="1"/>
</dbReference>
<dbReference type="Gene3D" id="2.60.40.3440">
    <property type="match status" value="1"/>
</dbReference>
<evidence type="ECO:0000256" key="1">
    <source>
        <dbReference type="SAM" id="SignalP"/>
    </source>
</evidence>
<dbReference type="Proteomes" id="UP000315947">
    <property type="component" value="Chromosome"/>
</dbReference>
<dbReference type="RefSeq" id="WP_144049008.1">
    <property type="nucleotide sequence ID" value="NZ_CP041614.1"/>
</dbReference>
<gene>
    <name evidence="2" type="ORF">FM037_17155</name>
</gene>
<dbReference type="Gene3D" id="2.60.40.10">
    <property type="entry name" value="Immunoglobulins"/>
    <property type="match status" value="1"/>
</dbReference>